<reference evidence="1" key="1">
    <citation type="submission" date="2025-08" db="UniProtKB">
        <authorList>
            <consortium name="Ensembl"/>
        </authorList>
    </citation>
    <scope>IDENTIFICATION</scope>
</reference>
<name>A0A3Q2P599_FUNHE</name>
<sequence length="102" mass="11606">MKEGDICGTILGLFLNVKSHFWAIRSFLLVALSFLSLGKEYGLSISTENGRKNDLWLSLLVLNSSCTDNTSLYRRQKGKTPQEKCCKFSKLLFMTLWLTHAQ</sequence>
<evidence type="ECO:0000313" key="1">
    <source>
        <dbReference type="Ensembl" id="ENSFHEP00000007381.1"/>
    </source>
</evidence>
<dbReference type="Proteomes" id="UP000265000">
    <property type="component" value="Unplaced"/>
</dbReference>
<dbReference type="AlphaFoldDB" id="A0A3Q2P599"/>
<keyword evidence="2" id="KW-1185">Reference proteome</keyword>
<proteinExistence type="predicted"/>
<dbReference type="Ensembl" id="ENSFHET00000003914.1">
    <property type="protein sequence ID" value="ENSFHEP00000007381.1"/>
    <property type="gene ID" value="ENSFHEG00000008492.1"/>
</dbReference>
<protein>
    <submittedName>
        <fullName evidence="1">Uncharacterized protein</fullName>
    </submittedName>
</protein>
<organism evidence="1 2">
    <name type="scientific">Fundulus heteroclitus</name>
    <name type="common">Killifish</name>
    <name type="synonym">Mummichog</name>
    <dbReference type="NCBI Taxonomy" id="8078"/>
    <lineage>
        <taxon>Eukaryota</taxon>
        <taxon>Metazoa</taxon>
        <taxon>Chordata</taxon>
        <taxon>Craniata</taxon>
        <taxon>Vertebrata</taxon>
        <taxon>Euteleostomi</taxon>
        <taxon>Actinopterygii</taxon>
        <taxon>Neopterygii</taxon>
        <taxon>Teleostei</taxon>
        <taxon>Neoteleostei</taxon>
        <taxon>Acanthomorphata</taxon>
        <taxon>Ovalentaria</taxon>
        <taxon>Atherinomorphae</taxon>
        <taxon>Cyprinodontiformes</taxon>
        <taxon>Fundulidae</taxon>
        <taxon>Fundulus</taxon>
    </lineage>
</organism>
<evidence type="ECO:0000313" key="2">
    <source>
        <dbReference type="Proteomes" id="UP000265000"/>
    </source>
</evidence>
<reference evidence="1" key="2">
    <citation type="submission" date="2025-09" db="UniProtKB">
        <authorList>
            <consortium name="Ensembl"/>
        </authorList>
    </citation>
    <scope>IDENTIFICATION</scope>
</reference>
<accession>A0A3Q2P599</accession>